<sequence length="158" mass="15515">MSAGEHRRAVTAALLAAALLTAGPAGAEPGAAAFDAAIAATRAAAGCPALVADPLAQRAAELSNRSTADYLDHRAEYVPVDDPLAVLHDLGSDAAAAVQLQGAADTAADAIEVALLQGYATLPDCGYQRLGTSVIEHPGGQTLVVAVLIGGPGPATAG</sequence>
<proteinExistence type="predicted"/>
<keyword evidence="1" id="KW-0732">Signal</keyword>
<evidence type="ECO:0008006" key="4">
    <source>
        <dbReference type="Google" id="ProtNLM"/>
    </source>
</evidence>
<gene>
    <name evidence="2" type="ORF">AWC04_19895</name>
</gene>
<evidence type="ECO:0000256" key="1">
    <source>
        <dbReference type="SAM" id="SignalP"/>
    </source>
</evidence>
<organism evidence="2 3">
    <name type="scientific">Mycolicibacterium fallax</name>
    <name type="common">Mycobacterium fallax</name>
    <dbReference type="NCBI Taxonomy" id="1793"/>
    <lineage>
        <taxon>Bacteria</taxon>
        <taxon>Bacillati</taxon>
        <taxon>Actinomycetota</taxon>
        <taxon>Actinomycetes</taxon>
        <taxon>Mycobacteriales</taxon>
        <taxon>Mycobacteriaceae</taxon>
        <taxon>Mycolicibacterium</taxon>
    </lineage>
</organism>
<evidence type="ECO:0000313" key="3">
    <source>
        <dbReference type="Proteomes" id="UP000193484"/>
    </source>
</evidence>
<feature type="chain" id="PRO_5012077901" description="CAP domain-containing protein" evidence="1">
    <location>
        <begin position="28"/>
        <end position="158"/>
    </location>
</feature>
<feature type="signal peptide" evidence="1">
    <location>
        <begin position="1"/>
        <end position="27"/>
    </location>
</feature>
<name>A0A1X1QWI8_MYCFA</name>
<dbReference type="PROSITE" id="PS51318">
    <property type="entry name" value="TAT"/>
    <property type="match status" value="1"/>
</dbReference>
<dbReference type="EMBL" id="LQOJ01000081">
    <property type="protein sequence ID" value="ORU95636.1"/>
    <property type="molecule type" value="Genomic_DNA"/>
</dbReference>
<dbReference type="STRING" id="1793.AWC04_19895"/>
<keyword evidence="3" id="KW-1185">Reference proteome</keyword>
<comment type="caution">
    <text evidence="2">The sequence shown here is derived from an EMBL/GenBank/DDBJ whole genome shotgun (WGS) entry which is preliminary data.</text>
</comment>
<dbReference type="InterPro" id="IPR006311">
    <property type="entry name" value="TAT_signal"/>
</dbReference>
<evidence type="ECO:0000313" key="2">
    <source>
        <dbReference type="EMBL" id="ORU95636.1"/>
    </source>
</evidence>
<dbReference type="Proteomes" id="UP000193484">
    <property type="component" value="Unassembled WGS sequence"/>
</dbReference>
<dbReference type="AlphaFoldDB" id="A0A1X1QWI8"/>
<accession>A0A1X1QWI8</accession>
<dbReference type="OrthoDB" id="4632260at2"/>
<protein>
    <recommendedName>
        <fullName evidence="4">CAP domain-containing protein</fullName>
    </recommendedName>
</protein>
<dbReference type="RefSeq" id="WP_085101140.1">
    <property type="nucleotide sequence ID" value="NZ_AP022603.1"/>
</dbReference>
<reference evidence="2 3" key="1">
    <citation type="submission" date="2016-01" db="EMBL/GenBank/DDBJ databases">
        <title>The new phylogeny of the genus Mycobacterium.</title>
        <authorList>
            <person name="Tarcisio F."/>
            <person name="Conor M."/>
            <person name="Antonella G."/>
            <person name="Elisabetta G."/>
            <person name="Giulia F.S."/>
            <person name="Sara T."/>
            <person name="Anna F."/>
            <person name="Clotilde B."/>
            <person name="Roberto B."/>
            <person name="Veronica D.S."/>
            <person name="Fabio R."/>
            <person name="Monica P."/>
            <person name="Olivier J."/>
            <person name="Enrico T."/>
            <person name="Nicola S."/>
        </authorList>
    </citation>
    <scope>NUCLEOTIDE SEQUENCE [LARGE SCALE GENOMIC DNA]</scope>
    <source>
        <strain evidence="2 3">DSM 44179</strain>
    </source>
</reference>